<gene>
    <name evidence="2" type="ORF">D917_02394</name>
</gene>
<accession>A0A1Y3EFZ7</accession>
<sequence length="242" mass="26764">MFLAMMIHPPSEINQPVSSHHCLLLQQQHRILGCSVSARALICACGGAVASRRPRTPLDIAESFASGSARRSQNASPSTFPCPIVDATNDLSGLNTPLEHPVAATDHKHPATSSQTSDRLRMARHRRHNAITYRLRSLFGQYAQFACIQIQAGGLPSFCTLFINIQFEKASPSGRHDPAQCIQLVQAPVQAPFRPLMTLIATLQIENTKKIGRINFVCTQYGGQKNIHNFQQGVIFFLFWSF</sequence>
<dbReference type="Proteomes" id="UP000243006">
    <property type="component" value="Unassembled WGS sequence"/>
</dbReference>
<proteinExistence type="predicted"/>
<dbReference type="AlphaFoldDB" id="A0A1Y3EFZ7"/>
<reference evidence="2 3" key="1">
    <citation type="submission" date="2015-04" db="EMBL/GenBank/DDBJ databases">
        <title>Draft genome of the roundworm Trichinella nativa.</title>
        <authorList>
            <person name="Mitreva M."/>
        </authorList>
    </citation>
    <scope>NUCLEOTIDE SEQUENCE [LARGE SCALE GENOMIC DNA]</scope>
    <source>
        <strain evidence="2 3">ISS45</strain>
    </source>
</reference>
<evidence type="ECO:0000313" key="2">
    <source>
        <dbReference type="EMBL" id="OUC43971.1"/>
    </source>
</evidence>
<organism evidence="2 3">
    <name type="scientific">Trichinella nativa</name>
    <dbReference type="NCBI Taxonomy" id="6335"/>
    <lineage>
        <taxon>Eukaryota</taxon>
        <taxon>Metazoa</taxon>
        <taxon>Ecdysozoa</taxon>
        <taxon>Nematoda</taxon>
        <taxon>Enoplea</taxon>
        <taxon>Dorylaimia</taxon>
        <taxon>Trichinellida</taxon>
        <taxon>Trichinellidae</taxon>
        <taxon>Trichinella</taxon>
    </lineage>
</organism>
<evidence type="ECO:0000256" key="1">
    <source>
        <dbReference type="SAM" id="MobiDB-lite"/>
    </source>
</evidence>
<feature type="region of interest" description="Disordered" evidence="1">
    <location>
        <begin position="96"/>
        <end position="121"/>
    </location>
</feature>
<name>A0A1Y3EFZ7_9BILA</name>
<protein>
    <submittedName>
        <fullName evidence="2">Uncharacterized protein</fullName>
    </submittedName>
</protein>
<dbReference type="EMBL" id="LVZM01013777">
    <property type="protein sequence ID" value="OUC43971.1"/>
    <property type="molecule type" value="Genomic_DNA"/>
</dbReference>
<comment type="caution">
    <text evidence="2">The sequence shown here is derived from an EMBL/GenBank/DDBJ whole genome shotgun (WGS) entry which is preliminary data.</text>
</comment>
<evidence type="ECO:0000313" key="3">
    <source>
        <dbReference type="Proteomes" id="UP000243006"/>
    </source>
</evidence>